<keyword evidence="4 7" id="KW-0238">DNA-binding</keyword>
<dbReference type="SMART" id="SM00862">
    <property type="entry name" value="Trans_reg_C"/>
    <property type="match status" value="1"/>
</dbReference>
<evidence type="ECO:0000256" key="1">
    <source>
        <dbReference type="ARBA" id="ARBA00022553"/>
    </source>
</evidence>
<organism evidence="10 11">
    <name type="scientific">Paenibacillus borealis</name>
    <dbReference type="NCBI Taxonomy" id="160799"/>
    <lineage>
        <taxon>Bacteria</taxon>
        <taxon>Bacillati</taxon>
        <taxon>Bacillota</taxon>
        <taxon>Bacilli</taxon>
        <taxon>Bacillales</taxon>
        <taxon>Paenibacillaceae</taxon>
        <taxon>Paenibacillus</taxon>
    </lineage>
</organism>
<evidence type="ECO:0000256" key="2">
    <source>
        <dbReference type="ARBA" id="ARBA00023012"/>
    </source>
</evidence>
<dbReference type="SMART" id="SM00448">
    <property type="entry name" value="REC"/>
    <property type="match status" value="1"/>
</dbReference>
<reference evidence="10 11" key="1">
    <citation type="submission" date="2016-10" db="EMBL/GenBank/DDBJ databases">
        <title>Paenibacillus species isolates.</title>
        <authorList>
            <person name="Beno S.M."/>
        </authorList>
    </citation>
    <scope>NUCLEOTIDE SEQUENCE [LARGE SCALE GENOMIC DNA]</scope>
    <source>
        <strain evidence="10 11">FSL H7-0744</strain>
    </source>
</reference>
<dbReference type="Pfam" id="PF00072">
    <property type="entry name" value="Response_reg"/>
    <property type="match status" value="1"/>
</dbReference>
<dbReference type="RefSeq" id="WP_038595296.1">
    <property type="nucleotide sequence ID" value="NZ_MPTB01000007.1"/>
</dbReference>
<keyword evidence="11" id="KW-1185">Reference proteome</keyword>
<evidence type="ECO:0000256" key="7">
    <source>
        <dbReference type="PROSITE-ProRule" id="PRU01091"/>
    </source>
</evidence>
<sequence>MKIMIVEDDETIREELSILVSFNGYSVCAPVHFSNILEEVALENPNLILLDINLPGIDGFKLCSLIREESGIPIIFVTSRNTDMDELNGIMRGGDDFITKPYNASILLARITALLRRAFPNENKDYLSCRDVYFYSDTGKVHYHGESVELTKNESKILAYLFKHQGQMVSRADLVEYLWDNQLYIDDNALSVHVTRLRSKLSQIGIDNLIQTKYGQGYKV</sequence>
<dbReference type="PANTHER" id="PTHR48111">
    <property type="entry name" value="REGULATOR OF RPOS"/>
    <property type="match status" value="1"/>
</dbReference>
<feature type="domain" description="OmpR/PhoB-type" evidence="9">
    <location>
        <begin position="124"/>
        <end position="220"/>
    </location>
</feature>
<dbReference type="CDD" id="cd00383">
    <property type="entry name" value="trans_reg_C"/>
    <property type="match status" value="1"/>
</dbReference>
<dbReference type="SUPFAM" id="SSF46894">
    <property type="entry name" value="C-terminal effector domain of the bipartite response regulators"/>
    <property type="match status" value="1"/>
</dbReference>
<feature type="domain" description="Response regulatory" evidence="8">
    <location>
        <begin position="2"/>
        <end position="115"/>
    </location>
</feature>
<feature type="DNA-binding region" description="OmpR/PhoB-type" evidence="7">
    <location>
        <begin position="124"/>
        <end position="220"/>
    </location>
</feature>
<dbReference type="Gene3D" id="1.10.10.10">
    <property type="entry name" value="Winged helix-like DNA-binding domain superfamily/Winged helix DNA-binding domain"/>
    <property type="match status" value="1"/>
</dbReference>
<dbReference type="Pfam" id="PF00486">
    <property type="entry name" value="Trans_reg_C"/>
    <property type="match status" value="1"/>
</dbReference>
<dbReference type="InterPro" id="IPR016032">
    <property type="entry name" value="Sig_transdc_resp-reg_C-effctor"/>
</dbReference>
<dbReference type="InterPro" id="IPR001867">
    <property type="entry name" value="OmpR/PhoB-type_DNA-bd"/>
</dbReference>
<evidence type="ECO:0000256" key="3">
    <source>
        <dbReference type="ARBA" id="ARBA00023015"/>
    </source>
</evidence>
<dbReference type="PROSITE" id="PS51755">
    <property type="entry name" value="OMPR_PHOB"/>
    <property type="match status" value="1"/>
</dbReference>
<keyword evidence="3" id="KW-0805">Transcription regulation</keyword>
<keyword evidence="1 6" id="KW-0597">Phosphoprotein</keyword>
<gene>
    <name evidence="10" type="ORF">BSK56_07360</name>
</gene>
<comment type="caution">
    <text evidence="10">The sequence shown here is derived from an EMBL/GenBank/DDBJ whole genome shotgun (WGS) entry which is preliminary data.</text>
</comment>
<evidence type="ECO:0000259" key="9">
    <source>
        <dbReference type="PROSITE" id="PS51755"/>
    </source>
</evidence>
<dbReference type="SUPFAM" id="SSF52172">
    <property type="entry name" value="CheY-like"/>
    <property type="match status" value="1"/>
</dbReference>
<keyword evidence="5" id="KW-0804">Transcription</keyword>
<dbReference type="InterPro" id="IPR011006">
    <property type="entry name" value="CheY-like_superfamily"/>
</dbReference>
<dbReference type="InterPro" id="IPR001789">
    <property type="entry name" value="Sig_transdc_resp-reg_receiver"/>
</dbReference>
<evidence type="ECO:0000259" key="8">
    <source>
        <dbReference type="PROSITE" id="PS50110"/>
    </source>
</evidence>
<protein>
    <submittedName>
        <fullName evidence="10">DNA-binding response regulator</fullName>
    </submittedName>
</protein>
<dbReference type="PANTHER" id="PTHR48111:SF43">
    <property type="entry name" value="STAGE 0 SPORULATION PROTEIN A HOMOLOG"/>
    <property type="match status" value="1"/>
</dbReference>
<evidence type="ECO:0000256" key="6">
    <source>
        <dbReference type="PROSITE-ProRule" id="PRU00169"/>
    </source>
</evidence>
<accession>A0ABX3HLG0</accession>
<dbReference type="Proteomes" id="UP000187412">
    <property type="component" value="Unassembled WGS sequence"/>
</dbReference>
<dbReference type="InterPro" id="IPR039420">
    <property type="entry name" value="WalR-like"/>
</dbReference>
<evidence type="ECO:0000313" key="11">
    <source>
        <dbReference type="Proteomes" id="UP000187412"/>
    </source>
</evidence>
<proteinExistence type="predicted"/>
<dbReference type="PROSITE" id="PS50110">
    <property type="entry name" value="RESPONSE_REGULATORY"/>
    <property type="match status" value="1"/>
</dbReference>
<keyword evidence="2" id="KW-0902">Two-component regulatory system</keyword>
<evidence type="ECO:0000313" key="10">
    <source>
        <dbReference type="EMBL" id="OMD50344.1"/>
    </source>
</evidence>
<dbReference type="EMBL" id="MPTB01000007">
    <property type="protein sequence ID" value="OMD50344.1"/>
    <property type="molecule type" value="Genomic_DNA"/>
</dbReference>
<dbReference type="Gene3D" id="6.10.250.690">
    <property type="match status" value="1"/>
</dbReference>
<name>A0ABX3HLG0_PAEBO</name>
<feature type="modified residue" description="4-aspartylphosphate" evidence="6">
    <location>
        <position position="51"/>
    </location>
</feature>
<dbReference type="GO" id="GO:0003677">
    <property type="term" value="F:DNA binding"/>
    <property type="evidence" value="ECO:0007669"/>
    <property type="project" value="UniProtKB-KW"/>
</dbReference>
<dbReference type="Gene3D" id="3.40.50.2300">
    <property type="match status" value="1"/>
</dbReference>
<dbReference type="InterPro" id="IPR036388">
    <property type="entry name" value="WH-like_DNA-bd_sf"/>
</dbReference>
<evidence type="ECO:0000256" key="4">
    <source>
        <dbReference type="ARBA" id="ARBA00023125"/>
    </source>
</evidence>
<evidence type="ECO:0000256" key="5">
    <source>
        <dbReference type="ARBA" id="ARBA00023163"/>
    </source>
</evidence>